<dbReference type="Gene3D" id="3.80.10.10">
    <property type="entry name" value="Ribonuclease Inhibitor"/>
    <property type="match status" value="1"/>
</dbReference>
<evidence type="ECO:0000256" key="1">
    <source>
        <dbReference type="ARBA" id="ARBA00008894"/>
    </source>
</evidence>
<dbReference type="FunFam" id="3.40.50.300:FF:001091">
    <property type="entry name" value="Probable disease resistance protein At1g61300"/>
    <property type="match status" value="1"/>
</dbReference>
<dbReference type="GO" id="GO:0002758">
    <property type="term" value="P:innate immune response-activating signaling pathway"/>
    <property type="evidence" value="ECO:0007669"/>
    <property type="project" value="UniProtKB-ARBA"/>
</dbReference>
<dbReference type="InterPro" id="IPR032675">
    <property type="entry name" value="LRR_dom_sf"/>
</dbReference>
<keyword evidence="3" id="KW-0677">Repeat</keyword>
<dbReference type="Gene3D" id="1.10.8.430">
    <property type="entry name" value="Helical domain of apoptotic protease-activating factors"/>
    <property type="match status" value="1"/>
</dbReference>
<dbReference type="InterPro" id="IPR044974">
    <property type="entry name" value="Disease_R_plants"/>
</dbReference>
<evidence type="ECO:0000313" key="12">
    <source>
        <dbReference type="Proteomes" id="UP000823388"/>
    </source>
</evidence>
<evidence type="ECO:0000259" key="8">
    <source>
        <dbReference type="Pfam" id="PF18052"/>
    </source>
</evidence>
<protein>
    <submittedName>
        <fullName evidence="11">Uncharacterized protein</fullName>
    </submittedName>
</protein>
<name>A0A8T0SYF1_PANVG</name>
<dbReference type="Gene3D" id="1.20.5.4130">
    <property type="match status" value="1"/>
</dbReference>
<evidence type="ECO:0000259" key="7">
    <source>
        <dbReference type="Pfam" id="PF00931"/>
    </source>
</evidence>
<dbReference type="InterPro" id="IPR055414">
    <property type="entry name" value="LRR_R13L4/SHOC2-like"/>
</dbReference>
<dbReference type="SUPFAM" id="SSF52058">
    <property type="entry name" value="L domain-like"/>
    <property type="match status" value="1"/>
</dbReference>
<dbReference type="PANTHER" id="PTHR23155">
    <property type="entry name" value="DISEASE RESISTANCE PROTEIN RP"/>
    <property type="match status" value="1"/>
</dbReference>
<sequence>MLPANIDFAEIDQKSSEHIVLVQRLTEPKGIPMAEPILASLIHGIASLLTTGVADQGQRLLATGQDVRWLRDELLSMQIFLHEMEACAGDGGAVTEALVHQIRDIMLDSEDAIDVFDASQVRSCCILGNLQAQSKVGARIKRIRNQLSDIARRRLEYPTKPPAGSSDNWIHGLLASSPLVHDKDTVGLDKDLNVLLQHTLGGESELSVMSLVGMGGVGKTTLAKKVYNHPHVKKHFDRSSWVYVSNMMEVRGVLREMAKGLMRIPSAEVSSLSEGQLQELLLCGLGGMRFLLVLDDVWDEGLWQVIKRVLPNNGTGSRVLVTTRNIIVAESVVDVRSDVHQLQPMTFEDSYNLFCIKAFTKDGVCPDDLKEMAKDIVKKCSGLPLAIVAAGSMMSRKEKTHTKWRCVMENIQKDLNNGDMGVQQALLLSYKDLPHPLKPCFLLLSVIPYDSEISRKKLVRLWIAEGFVQEKNNETLETTAEKYLMELINRSMIEVAVASSSGRVKACRVHNLIHDLAISLSENGKFSVICHDRCASTSARRISLQTSDVSFHKEHKKRLRSVFMFSSSAPAVLKSKIVAKSFELVRILDLEDGKVLKLPKEIGGLLHLRYLGLRGTKVKKLPRTLQNLCYLQTLDIRKTQIKIIAFQIKCLRNLRNLEMRQDGQSISVPMGLAKLGKLQVLTGLQASAANVHEISSLTKLQKLSIEDLNNEDAEKLCSSVNNLNELSYLSIFSGDDIRPLDIATLKPSSCLQKLHIAGKLQTLPDWFSQLHNLTKLRLSFSKLEEDPLSVLAQLPNLLFLQLNKAYQGKVMRCCCPSFRNLKIFIITELEKLEEWDVDIGAMPCVLEVWIMLCENLATVPTGLQSLATLQRLRLVGMTSSFIDRLGEHGEDFVRIKHIPSIQIIQQFG</sequence>
<keyword evidence="5" id="KW-0611">Plant defense</keyword>
<evidence type="ECO:0000256" key="6">
    <source>
        <dbReference type="ARBA" id="ARBA00023054"/>
    </source>
</evidence>
<dbReference type="Pfam" id="PF18052">
    <property type="entry name" value="Rx_N"/>
    <property type="match status" value="1"/>
</dbReference>
<dbReference type="Pfam" id="PF00931">
    <property type="entry name" value="NB-ARC"/>
    <property type="match status" value="1"/>
</dbReference>
<dbReference type="GO" id="GO:0042742">
    <property type="term" value="P:defense response to bacterium"/>
    <property type="evidence" value="ECO:0007669"/>
    <property type="project" value="UniProtKB-ARBA"/>
</dbReference>
<dbReference type="EMBL" id="CM029045">
    <property type="protein sequence ID" value="KAG2601099.1"/>
    <property type="molecule type" value="Genomic_DNA"/>
</dbReference>
<keyword evidence="12" id="KW-1185">Reference proteome</keyword>
<dbReference type="InterPro" id="IPR041118">
    <property type="entry name" value="Rx_N"/>
</dbReference>
<comment type="caution">
    <text evidence="11">The sequence shown here is derived from an EMBL/GenBank/DDBJ whole genome shotgun (WGS) entry which is preliminary data.</text>
</comment>
<accession>A0A8T0SYF1</accession>
<dbReference type="OrthoDB" id="690341at2759"/>
<dbReference type="InterPro" id="IPR002182">
    <property type="entry name" value="NB-ARC"/>
</dbReference>
<proteinExistence type="inferred from homology"/>
<dbReference type="Proteomes" id="UP000823388">
    <property type="component" value="Chromosome 5K"/>
</dbReference>
<keyword evidence="6" id="KW-0175">Coiled coil</keyword>
<evidence type="ECO:0000256" key="4">
    <source>
        <dbReference type="ARBA" id="ARBA00022741"/>
    </source>
</evidence>
<keyword evidence="2" id="KW-0433">Leucine-rich repeat</keyword>
<evidence type="ECO:0000256" key="5">
    <source>
        <dbReference type="ARBA" id="ARBA00022821"/>
    </source>
</evidence>
<keyword evidence="4" id="KW-0547">Nucleotide-binding</keyword>
<dbReference type="CDD" id="cd14798">
    <property type="entry name" value="RX-CC_like"/>
    <property type="match status" value="1"/>
</dbReference>
<feature type="domain" description="NB-ARC" evidence="7">
    <location>
        <begin position="197"/>
        <end position="361"/>
    </location>
</feature>
<dbReference type="InterPro" id="IPR058922">
    <property type="entry name" value="WHD_DRP"/>
</dbReference>
<dbReference type="InterPro" id="IPR027417">
    <property type="entry name" value="P-loop_NTPase"/>
</dbReference>
<dbReference type="SUPFAM" id="SSF52540">
    <property type="entry name" value="P-loop containing nucleoside triphosphate hydrolases"/>
    <property type="match status" value="1"/>
</dbReference>
<dbReference type="InterPro" id="IPR042197">
    <property type="entry name" value="Apaf_helical"/>
</dbReference>
<dbReference type="GO" id="GO:0043531">
    <property type="term" value="F:ADP binding"/>
    <property type="evidence" value="ECO:0007669"/>
    <property type="project" value="InterPro"/>
</dbReference>
<feature type="domain" description="Disease resistance protein winged helix" evidence="9">
    <location>
        <begin position="448"/>
        <end position="517"/>
    </location>
</feature>
<evidence type="ECO:0000256" key="3">
    <source>
        <dbReference type="ARBA" id="ARBA00022737"/>
    </source>
</evidence>
<evidence type="ECO:0000259" key="9">
    <source>
        <dbReference type="Pfam" id="PF23559"/>
    </source>
</evidence>
<comment type="similarity">
    <text evidence="1">Belongs to the disease resistance NB-LRR family.</text>
</comment>
<dbReference type="PRINTS" id="PR00364">
    <property type="entry name" value="DISEASERSIST"/>
</dbReference>
<dbReference type="InterPro" id="IPR036388">
    <property type="entry name" value="WH-like_DNA-bd_sf"/>
</dbReference>
<dbReference type="Gene3D" id="3.40.50.300">
    <property type="entry name" value="P-loop containing nucleotide triphosphate hydrolases"/>
    <property type="match status" value="1"/>
</dbReference>
<dbReference type="FunFam" id="1.10.10.10:FF:000322">
    <property type="entry name" value="Probable disease resistance protein At1g63360"/>
    <property type="match status" value="1"/>
</dbReference>
<evidence type="ECO:0000256" key="2">
    <source>
        <dbReference type="ARBA" id="ARBA00022614"/>
    </source>
</evidence>
<organism evidence="11 12">
    <name type="scientific">Panicum virgatum</name>
    <name type="common">Blackwell switchgrass</name>
    <dbReference type="NCBI Taxonomy" id="38727"/>
    <lineage>
        <taxon>Eukaryota</taxon>
        <taxon>Viridiplantae</taxon>
        <taxon>Streptophyta</taxon>
        <taxon>Embryophyta</taxon>
        <taxon>Tracheophyta</taxon>
        <taxon>Spermatophyta</taxon>
        <taxon>Magnoliopsida</taxon>
        <taxon>Liliopsida</taxon>
        <taxon>Poales</taxon>
        <taxon>Poaceae</taxon>
        <taxon>PACMAD clade</taxon>
        <taxon>Panicoideae</taxon>
        <taxon>Panicodae</taxon>
        <taxon>Paniceae</taxon>
        <taxon>Panicinae</taxon>
        <taxon>Panicum</taxon>
        <taxon>Panicum sect. Hiantes</taxon>
    </lineage>
</organism>
<dbReference type="GO" id="GO:0009626">
    <property type="term" value="P:plant-type hypersensitive response"/>
    <property type="evidence" value="ECO:0007669"/>
    <property type="project" value="UniProtKB-ARBA"/>
</dbReference>
<evidence type="ECO:0000313" key="11">
    <source>
        <dbReference type="EMBL" id="KAG2601099.1"/>
    </source>
</evidence>
<dbReference type="Gene3D" id="1.10.10.10">
    <property type="entry name" value="Winged helix-like DNA-binding domain superfamily/Winged helix DNA-binding domain"/>
    <property type="match status" value="1"/>
</dbReference>
<dbReference type="AlphaFoldDB" id="A0A8T0SYF1"/>
<feature type="domain" description="Disease resistance N-terminal" evidence="8">
    <location>
        <begin position="40"/>
        <end position="123"/>
    </location>
</feature>
<dbReference type="Pfam" id="PF23559">
    <property type="entry name" value="WHD_DRP"/>
    <property type="match status" value="1"/>
</dbReference>
<reference evidence="11" key="1">
    <citation type="submission" date="2020-05" db="EMBL/GenBank/DDBJ databases">
        <title>WGS assembly of Panicum virgatum.</title>
        <authorList>
            <person name="Lovell J.T."/>
            <person name="Jenkins J."/>
            <person name="Shu S."/>
            <person name="Juenger T.E."/>
            <person name="Schmutz J."/>
        </authorList>
    </citation>
    <scope>NUCLEOTIDE SEQUENCE</scope>
    <source>
        <strain evidence="11">AP13</strain>
    </source>
</reference>
<dbReference type="Pfam" id="PF23598">
    <property type="entry name" value="LRR_14"/>
    <property type="match status" value="1"/>
</dbReference>
<dbReference type="PANTHER" id="PTHR23155:SF1205">
    <property type="entry name" value="DISEASE RESISTANCE PROTEIN RPM1"/>
    <property type="match status" value="1"/>
</dbReference>
<evidence type="ECO:0000259" key="10">
    <source>
        <dbReference type="Pfam" id="PF23598"/>
    </source>
</evidence>
<feature type="domain" description="Disease resistance R13L4/SHOC-2-like LRR" evidence="10">
    <location>
        <begin position="559"/>
        <end position="873"/>
    </location>
</feature>
<dbReference type="InterPro" id="IPR038005">
    <property type="entry name" value="RX-like_CC"/>
</dbReference>
<gene>
    <name evidence="11" type="ORF">PVAP13_5KG569721</name>
</gene>